<dbReference type="SUPFAM" id="SSF49329">
    <property type="entry name" value="Cu,Zn superoxide dismutase-like"/>
    <property type="match status" value="1"/>
</dbReference>
<dbReference type="PROSITE" id="PS51257">
    <property type="entry name" value="PROKAR_LIPOPROTEIN"/>
    <property type="match status" value="1"/>
</dbReference>
<comment type="similarity">
    <text evidence="1">Belongs to the Cu-Zn superoxide dismutase family.</text>
</comment>
<dbReference type="InterPro" id="IPR024134">
    <property type="entry name" value="SOD_Cu/Zn_/chaperone"/>
</dbReference>
<evidence type="ECO:0000256" key="3">
    <source>
        <dbReference type="SAM" id="SignalP"/>
    </source>
</evidence>
<reference evidence="5" key="1">
    <citation type="submission" date="2021-04" db="EMBL/GenBank/DDBJ databases">
        <title>Ouciella asimina sp. nov., isolated from the surface seawater in the hydrothermal field of Okinawa Trough.</title>
        <authorList>
            <person name="Shuang W."/>
        </authorList>
    </citation>
    <scope>NUCLEOTIDE SEQUENCE</scope>
    <source>
        <strain evidence="5">LXI357</strain>
    </source>
</reference>
<feature type="region of interest" description="Disordered" evidence="2">
    <location>
        <begin position="166"/>
        <end position="190"/>
    </location>
</feature>
<dbReference type="GO" id="GO:0005507">
    <property type="term" value="F:copper ion binding"/>
    <property type="evidence" value="ECO:0007669"/>
    <property type="project" value="InterPro"/>
</dbReference>
<dbReference type="GO" id="GO:0006801">
    <property type="term" value="P:superoxide metabolic process"/>
    <property type="evidence" value="ECO:0007669"/>
    <property type="project" value="InterPro"/>
</dbReference>
<dbReference type="Proteomes" id="UP000676996">
    <property type="component" value="Unassembled WGS sequence"/>
</dbReference>
<dbReference type="Gene3D" id="2.60.40.200">
    <property type="entry name" value="Superoxide dismutase, copper/zinc binding domain"/>
    <property type="match status" value="1"/>
</dbReference>
<sequence>MMQLRTVGVALIASSALSLTAAGCSMSGSQPMAMPPAPAGTTAVAHIYTADGADAGTATATSLAGGGVRISIDAMNLPQGPHGAHIHSVGRCDPPDFSTAGGHWNPTNTHHGVNNPQEPKPHAGDMPNLLIGTDGRGSLAVNLPAGSFTGLMDADGSAIVIHSGPDDMTSDPSGNSGSRIACGVFSPGPA</sequence>
<gene>
    <name evidence="5" type="ORF">J7S20_12780</name>
</gene>
<dbReference type="PANTHER" id="PTHR10003">
    <property type="entry name" value="SUPEROXIDE DISMUTASE CU-ZN -RELATED"/>
    <property type="match status" value="1"/>
</dbReference>
<dbReference type="InterPro" id="IPR001424">
    <property type="entry name" value="SOD_Cu_Zn_dom"/>
</dbReference>
<name>A0A8T4IFH6_9SPHN</name>
<feature type="signal peptide" evidence="3">
    <location>
        <begin position="1"/>
        <end position="21"/>
    </location>
</feature>
<feature type="domain" description="Superoxide dismutase copper/zinc binding" evidence="4">
    <location>
        <begin position="56"/>
        <end position="184"/>
    </location>
</feature>
<protein>
    <submittedName>
        <fullName evidence="5">Superoxide dismutase family protein</fullName>
    </submittedName>
</protein>
<accession>A0A8T4IFH6</accession>
<dbReference type="AlphaFoldDB" id="A0A8T4IFH6"/>
<evidence type="ECO:0000256" key="2">
    <source>
        <dbReference type="SAM" id="MobiDB-lite"/>
    </source>
</evidence>
<proteinExistence type="inferred from homology"/>
<evidence type="ECO:0000313" key="5">
    <source>
        <dbReference type="EMBL" id="MBR0553377.1"/>
    </source>
</evidence>
<dbReference type="Pfam" id="PF00080">
    <property type="entry name" value="Sod_Cu"/>
    <property type="match status" value="1"/>
</dbReference>
<dbReference type="EMBL" id="JAGRQC010000004">
    <property type="protein sequence ID" value="MBR0553377.1"/>
    <property type="molecule type" value="Genomic_DNA"/>
</dbReference>
<evidence type="ECO:0000313" key="6">
    <source>
        <dbReference type="Proteomes" id="UP000676996"/>
    </source>
</evidence>
<keyword evidence="3" id="KW-0732">Signal</keyword>
<dbReference type="InterPro" id="IPR036423">
    <property type="entry name" value="SOD-like_Cu/Zn_dom_sf"/>
</dbReference>
<evidence type="ECO:0000256" key="1">
    <source>
        <dbReference type="ARBA" id="ARBA00010457"/>
    </source>
</evidence>
<organism evidence="5 6">
    <name type="scientific">Stakelama marina</name>
    <dbReference type="NCBI Taxonomy" id="2826939"/>
    <lineage>
        <taxon>Bacteria</taxon>
        <taxon>Pseudomonadati</taxon>
        <taxon>Pseudomonadota</taxon>
        <taxon>Alphaproteobacteria</taxon>
        <taxon>Sphingomonadales</taxon>
        <taxon>Sphingomonadaceae</taxon>
        <taxon>Stakelama</taxon>
    </lineage>
</organism>
<keyword evidence="6" id="KW-1185">Reference proteome</keyword>
<comment type="caution">
    <text evidence="5">The sequence shown here is derived from an EMBL/GenBank/DDBJ whole genome shotgun (WGS) entry which is preliminary data.</text>
</comment>
<dbReference type="RefSeq" id="WP_284054642.1">
    <property type="nucleotide sequence ID" value="NZ_JAGRQC010000004.1"/>
</dbReference>
<dbReference type="CDD" id="cd00305">
    <property type="entry name" value="Cu-Zn_Superoxide_Dismutase"/>
    <property type="match status" value="1"/>
</dbReference>
<feature type="chain" id="PRO_5035781453" evidence="3">
    <location>
        <begin position="22"/>
        <end position="190"/>
    </location>
</feature>
<evidence type="ECO:0000259" key="4">
    <source>
        <dbReference type="Pfam" id="PF00080"/>
    </source>
</evidence>